<dbReference type="EMBL" id="VHII01000001">
    <property type="protein sequence ID" value="KAF1394859.1"/>
    <property type="molecule type" value="Genomic_DNA"/>
</dbReference>
<dbReference type="Proteomes" id="UP000465112">
    <property type="component" value="Chromosome 1"/>
</dbReference>
<evidence type="ECO:0000313" key="2">
    <source>
        <dbReference type="EMBL" id="KAF1394859.1"/>
    </source>
</evidence>
<protein>
    <submittedName>
        <fullName evidence="2">Uncharacterized protein</fullName>
    </submittedName>
</protein>
<feature type="region of interest" description="Disordered" evidence="1">
    <location>
        <begin position="1"/>
        <end position="21"/>
    </location>
</feature>
<organism evidence="2 3">
    <name type="scientific">Perca fluviatilis</name>
    <name type="common">European perch</name>
    <dbReference type="NCBI Taxonomy" id="8168"/>
    <lineage>
        <taxon>Eukaryota</taxon>
        <taxon>Metazoa</taxon>
        <taxon>Chordata</taxon>
        <taxon>Craniata</taxon>
        <taxon>Vertebrata</taxon>
        <taxon>Euteleostomi</taxon>
        <taxon>Actinopterygii</taxon>
        <taxon>Neopterygii</taxon>
        <taxon>Teleostei</taxon>
        <taxon>Neoteleostei</taxon>
        <taxon>Acanthomorphata</taxon>
        <taxon>Eupercaria</taxon>
        <taxon>Perciformes</taxon>
        <taxon>Percoidei</taxon>
        <taxon>Percidae</taxon>
        <taxon>Percinae</taxon>
        <taxon>Perca</taxon>
    </lineage>
</organism>
<gene>
    <name evidence="2" type="ORF">PFLUV_G00005510</name>
</gene>
<name>A0A6A5FNI2_PERFL</name>
<dbReference type="AlphaFoldDB" id="A0A6A5FNI2"/>
<accession>A0A6A5FNI2</accession>
<keyword evidence="3" id="KW-1185">Reference proteome</keyword>
<sequence>MPPRTPSWSGSPPVIIPSDPPSPVLCSEQKERWRISEFTRRRLSFLLLDVAVDRPAAPLGMMHHGTDGFGGRNCSTSLPNVMLLTPICYIKAGPNSTC</sequence>
<reference evidence="2 3" key="1">
    <citation type="submission" date="2019-06" db="EMBL/GenBank/DDBJ databases">
        <title>A chromosome-scale genome assembly of the European perch, Perca fluviatilis.</title>
        <authorList>
            <person name="Roques C."/>
            <person name="Zahm M."/>
            <person name="Cabau C."/>
            <person name="Klopp C."/>
            <person name="Bouchez O."/>
            <person name="Donnadieu C."/>
            <person name="Kuhl H."/>
            <person name="Gislard M."/>
            <person name="Guendouz S."/>
            <person name="Journot L."/>
            <person name="Haffray P."/>
            <person name="Bestin A."/>
            <person name="Morvezen R."/>
            <person name="Feron R."/>
            <person name="Wen M."/>
            <person name="Jouanno E."/>
            <person name="Herpin A."/>
            <person name="Schartl M."/>
            <person name="Postlethwait J."/>
            <person name="Schaerlinger B."/>
            <person name="Chardard D."/>
            <person name="Lecocq T."/>
            <person name="Poncet C."/>
            <person name="Jaffrelo L."/>
            <person name="Lampietro C."/>
            <person name="Guiguen Y."/>
        </authorList>
    </citation>
    <scope>NUCLEOTIDE SEQUENCE [LARGE SCALE GENOMIC DNA]</scope>
    <source>
        <tissue evidence="2">Blood</tissue>
    </source>
</reference>
<proteinExistence type="predicted"/>
<feature type="compositionally biased region" description="Polar residues" evidence="1">
    <location>
        <begin position="1"/>
        <end position="10"/>
    </location>
</feature>
<evidence type="ECO:0000313" key="3">
    <source>
        <dbReference type="Proteomes" id="UP000465112"/>
    </source>
</evidence>
<evidence type="ECO:0000256" key="1">
    <source>
        <dbReference type="SAM" id="MobiDB-lite"/>
    </source>
</evidence>
<comment type="caution">
    <text evidence="2">The sequence shown here is derived from an EMBL/GenBank/DDBJ whole genome shotgun (WGS) entry which is preliminary data.</text>
</comment>